<evidence type="ECO:0000313" key="2">
    <source>
        <dbReference type="Proteomes" id="UP000705983"/>
    </source>
</evidence>
<dbReference type="Proteomes" id="UP000705983">
    <property type="component" value="Unassembled WGS sequence"/>
</dbReference>
<evidence type="ECO:0000313" key="1">
    <source>
        <dbReference type="EMBL" id="MBM9432346.1"/>
    </source>
</evidence>
<gene>
    <name evidence="1" type="ORF">JVW63_01290</name>
</gene>
<dbReference type="RefSeq" id="WP_187995921.1">
    <property type="nucleotide sequence ID" value="NZ_JACEXG010000001.1"/>
</dbReference>
<organism evidence="1 2">
    <name type="scientific">Flaviflexus equikiangi</name>
    <dbReference type="NCBI Taxonomy" id="2758573"/>
    <lineage>
        <taxon>Bacteria</taxon>
        <taxon>Bacillati</taxon>
        <taxon>Actinomycetota</taxon>
        <taxon>Actinomycetes</taxon>
        <taxon>Actinomycetales</taxon>
        <taxon>Actinomycetaceae</taxon>
        <taxon>Flaviflexus</taxon>
    </lineage>
</organism>
<dbReference type="EMBL" id="JAFFJS010000001">
    <property type="protein sequence ID" value="MBM9432346.1"/>
    <property type="molecule type" value="Genomic_DNA"/>
</dbReference>
<keyword evidence="2" id="KW-1185">Reference proteome</keyword>
<comment type="caution">
    <text evidence="1">The sequence shown here is derived from an EMBL/GenBank/DDBJ whole genome shotgun (WGS) entry which is preliminary data.</text>
</comment>
<sequence length="430" mass="47261">MADIPRPAVEHYELILVLQADAIGLARQTWRNVAPNAIDASFQAQLPSLVREVQDLRWAAALEGSAYGAFTLADQGTYVPPSDFTDIDGLIMATPNNGVVADELSVSTIRAKQAITRSGTTQGMLAGRDALAGILATMIADTARQASGVDLVTRSGIGYVRMLNPPSCGRCATLAGRFYRWNQGFARHPRCDCVHVQTETKSVDGAKAEGLIDDPYEYFESLSDAEQVQRFGKYESQAIRDGADIFQVVNARRGRKGMYTTEGTTKRGAFRRANQKFSKRATPELIYRNAEKWGLDREGTRALLRTNGYILPGGQNPRGSIRGQVEGYGQMGAGGMRRKASQAVIDARLSGVRQPGNLYTMTAAERRVADAEWAWREVQLGRNPWTSAATERRWGRPAISPDYPLTPDIAASVEASYRYWLARGGQIYTR</sequence>
<reference evidence="2" key="1">
    <citation type="submission" date="2021-02" db="EMBL/GenBank/DDBJ databases">
        <title>Leucobacter sp. CX169.</title>
        <authorList>
            <person name="Cheng Y."/>
        </authorList>
    </citation>
    <scope>NUCLEOTIDE SEQUENCE [LARGE SCALE GENOMIC DNA]</scope>
    <source>
        <strain evidence="2">JY899</strain>
    </source>
</reference>
<accession>A0ABS2TCI8</accession>
<protein>
    <submittedName>
        <fullName evidence="1">Uncharacterized protein</fullName>
    </submittedName>
</protein>
<proteinExistence type="predicted"/>
<name>A0ABS2TCI8_9ACTO</name>